<dbReference type="AlphaFoldDB" id="A0A0R0AHC4"/>
<evidence type="ECO:0000313" key="1">
    <source>
        <dbReference type="EMBL" id="KRG44428.1"/>
    </source>
</evidence>
<evidence type="ECO:0000313" key="2">
    <source>
        <dbReference type="Proteomes" id="UP000051802"/>
    </source>
</evidence>
<gene>
    <name evidence="1" type="ORF">ARC20_08390</name>
</gene>
<protein>
    <submittedName>
        <fullName evidence="1">Uncharacterized protein</fullName>
    </submittedName>
</protein>
<sequence length="70" mass="7955">MYYSAHAIFYFKVDDQESFLIQENVYLVKADDDRVAMDLAVSIAIEDQDLNEDGHLELNGKKAQLVFAGI</sequence>
<comment type="caution">
    <text evidence="1">The sequence shown here is derived from an EMBL/GenBank/DDBJ whole genome shotgun (WGS) entry which is preliminary data.</text>
</comment>
<accession>A0A0R0AHC4</accession>
<proteinExistence type="predicted"/>
<name>A0A0R0AHC4_9GAMM</name>
<reference evidence="1 2" key="1">
    <citation type="submission" date="2015-10" db="EMBL/GenBank/DDBJ databases">
        <title>Genome sequencing and analysis of members of genus Stenotrophomonas.</title>
        <authorList>
            <person name="Patil P.P."/>
            <person name="Midha S."/>
            <person name="Patil P.B."/>
        </authorList>
    </citation>
    <scope>NUCLEOTIDE SEQUENCE [LARGE SCALE GENOMIC DNA]</scope>
    <source>
        <strain evidence="1 2">JCM 16536</strain>
    </source>
</reference>
<keyword evidence="2" id="KW-1185">Reference proteome</keyword>
<dbReference type="Proteomes" id="UP000051802">
    <property type="component" value="Unassembled WGS sequence"/>
</dbReference>
<dbReference type="EMBL" id="LLXU01000068">
    <property type="protein sequence ID" value="KRG44428.1"/>
    <property type="molecule type" value="Genomic_DNA"/>
</dbReference>
<organism evidence="1 2">
    <name type="scientific">Stenotrophomonas panacihumi</name>
    <dbReference type="NCBI Taxonomy" id="676599"/>
    <lineage>
        <taxon>Bacteria</taxon>
        <taxon>Pseudomonadati</taxon>
        <taxon>Pseudomonadota</taxon>
        <taxon>Gammaproteobacteria</taxon>
        <taxon>Lysobacterales</taxon>
        <taxon>Lysobacteraceae</taxon>
        <taxon>Stenotrophomonas</taxon>
    </lineage>
</organism>